<dbReference type="EMBL" id="JAGGKO010000002">
    <property type="protein sequence ID" value="MBP1954515.1"/>
    <property type="molecule type" value="Genomic_DNA"/>
</dbReference>
<dbReference type="AlphaFoldDB" id="A0A830FXQ3"/>
<dbReference type="OrthoDB" id="6111at2157"/>
<feature type="domain" description="VOC" evidence="1">
    <location>
        <begin position="4"/>
        <end position="120"/>
    </location>
</feature>
<dbReference type="InterPro" id="IPR037523">
    <property type="entry name" value="VOC_core"/>
</dbReference>
<evidence type="ECO:0000313" key="3">
    <source>
        <dbReference type="EMBL" id="MBP1954515.1"/>
    </source>
</evidence>
<dbReference type="PROSITE" id="PS51819">
    <property type="entry name" value="VOC"/>
    <property type="match status" value="1"/>
</dbReference>
<evidence type="ECO:0000259" key="1">
    <source>
        <dbReference type="PROSITE" id="PS51819"/>
    </source>
</evidence>
<organism evidence="2 4">
    <name type="scientific">Halarchaeum rubridurum</name>
    <dbReference type="NCBI Taxonomy" id="489911"/>
    <lineage>
        <taxon>Archaea</taxon>
        <taxon>Methanobacteriati</taxon>
        <taxon>Methanobacteriota</taxon>
        <taxon>Stenosarchaea group</taxon>
        <taxon>Halobacteria</taxon>
        <taxon>Halobacteriales</taxon>
        <taxon>Halobacteriaceae</taxon>
    </lineage>
</organism>
<reference evidence="2" key="1">
    <citation type="journal article" date="2014" name="Int. J. Syst. Evol. Microbiol.">
        <title>Complete genome sequence of Corynebacterium casei LMG S-19264T (=DSM 44701T), isolated from a smear-ripened cheese.</title>
        <authorList>
            <consortium name="US DOE Joint Genome Institute (JGI-PGF)"/>
            <person name="Walter F."/>
            <person name="Albersmeier A."/>
            <person name="Kalinowski J."/>
            <person name="Ruckert C."/>
        </authorList>
    </citation>
    <scope>NUCLEOTIDE SEQUENCE</scope>
    <source>
        <strain evidence="2">JCM 16108</strain>
    </source>
</reference>
<reference evidence="3" key="3">
    <citation type="submission" date="2021-03" db="EMBL/GenBank/DDBJ databases">
        <title>Genomic Encyclopedia of Type Strains, Phase IV (KMG-IV): sequencing the most valuable type-strain genomes for metagenomic binning, comparative biology and taxonomic classification.</title>
        <authorList>
            <person name="Goeker M."/>
        </authorList>
    </citation>
    <scope>NUCLEOTIDE SEQUENCE</scope>
    <source>
        <strain evidence="3">DSM 22443</strain>
    </source>
</reference>
<dbReference type="Proteomes" id="UP000614609">
    <property type="component" value="Unassembled WGS sequence"/>
</dbReference>
<accession>A0A830FXQ3</accession>
<sequence>MLGDIDHIEIEASDAEEMAEFLKSLGYEEHRETTHHGQSFELVPEDGDGPLFEIHTVEGEEVPGINHIAYAVEDIEAITEKLKEDENVDQVSDPYYVEHTGRTITNFRDPDGRRFQMVEDDE</sequence>
<gene>
    <name evidence="2" type="ORF">GCM10009017_09710</name>
    <name evidence="3" type="ORF">J2752_001427</name>
</gene>
<protein>
    <submittedName>
        <fullName evidence="3">Glyoxylase I family protein</fullName>
    </submittedName>
</protein>
<dbReference type="CDD" id="cd06587">
    <property type="entry name" value="VOC"/>
    <property type="match status" value="1"/>
</dbReference>
<dbReference type="EMBL" id="BMOO01000002">
    <property type="protein sequence ID" value="GGM61769.1"/>
    <property type="molecule type" value="Genomic_DNA"/>
</dbReference>
<dbReference type="Pfam" id="PF00903">
    <property type="entry name" value="Glyoxalase"/>
    <property type="match status" value="1"/>
</dbReference>
<dbReference type="RefSeq" id="WP_188870436.1">
    <property type="nucleotide sequence ID" value="NZ_BMOO01000002.1"/>
</dbReference>
<dbReference type="Gene3D" id="3.10.180.10">
    <property type="entry name" value="2,3-Dihydroxybiphenyl 1,2-Dioxygenase, domain 1"/>
    <property type="match status" value="1"/>
</dbReference>
<name>A0A830FXQ3_9EURY</name>
<dbReference type="Proteomes" id="UP000765891">
    <property type="component" value="Unassembled WGS sequence"/>
</dbReference>
<evidence type="ECO:0000313" key="4">
    <source>
        <dbReference type="Proteomes" id="UP000614609"/>
    </source>
</evidence>
<comment type="caution">
    <text evidence="2">The sequence shown here is derived from an EMBL/GenBank/DDBJ whole genome shotgun (WGS) entry which is preliminary data.</text>
</comment>
<keyword evidence="4" id="KW-1185">Reference proteome</keyword>
<reference evidence="2" key="2">
    <citation type="submission" date="2020-09" db="EMBL/GenBank/DDBJ databases">
        <authorList>
            <person name="Sun Q."/>
            <person name="Ohkuma M."/>
        </authorList>
    </citation>
    <scope>NUCLEOTIDE SEQUENCE</scope>
    <source>
        <strain evidence="2">JCM 16108</strain>
    </source>
</reference>
<dbReference type="SUPFAM" id="SSF54593">
    <property type="entry name" value="Glyoxalase/Bleomycin resistance protein/Dihydroxybiphenyl dioxygenase"/>
    <property type="match status" value="1"/>
</dbReference>
<evidence type="ECO:0000313" key="2">
    <source>
        <dbReference type="EMBL" id="GGM61769.1"/>
    </source>
</evidence>
<dbReference type="InterPro" id="IPR004360">
    <property type="entry name" value="Glyas_Fos-R_dOase_dom"/>
</dbReference>
<dbReference type="InterPro" id="IPR029068">
    <property type="entry name" value="Glyas_Bleomycin-R_OHBP_Dase"/>
</dbReference>
<proteinExistence type="predicted"/>